<reference evidence="4 5" key="1">
    <citation type="journal article" date="2021" name="Elife">
        <title>Chloroplast acquisition without the gene transfer in kleptoplastic sea slugs, Plakobranchus ocellatus.</title>
        <authorList>
            <person name="Maeda T."/>
            <person name="Takahashi S."/>
            <person name="Yoshida T."/>
            <person name="Shimamura S."/>
            <person name="Takaki Y."/>
            <person name="Nagai Y."/>
            <person name="Toyoda A."/>
            <person name="Suzuki Y."/>
            <person name="Arimoto A."/>
            <person name="Ishii H."/>
            <person name="Satoh N."/>
            <person name="Nishiyama T."/>
            <person name="Hasebe M."/>
            <person name="Maruyama T."/>
            <person name="Minagawa J."/>
            <person name="Obokata J."/>
            <person name="Shigenobu S."/>
        </authorList>
    </citation>
    <scope>NUCLEOTIDE SEQUENCE [LARGE SCALE GENOMIC DNA]</scope>
</reference>
<dbReference type="InterPro" id="IPR003306">
    <property type="entry name" value="WIF"/>
</dbReference>
<proteinExistence type="predicted"/>
<comment type="caution">
    <text evidence="4">The sequence shown here is derived from an EMBL/GenBank/DDBJ whole genome shotgun (WGS) entry which is preliminary data.</text>
</comment>
<keyword evidence="1" id="KW-0732">Signal</keyword>
<keyword evidence="4" id="KW-0418">Kinase</keyword>
<dbReference type="AlphaFoldDB" id="A0AAV4ILV6"/>
<dbReference type="SMART" id="SM00469">
    <property type="entry name" value="WIF"/>
    <property type="match status" value="1"/>
</dbReference>
<sequence length="215" mass="24180">MADGLLGTVSQSSTVKPTLPMGFITSYVIVVGAHCPCYTKLTVLHIDHSIVQAEPPKYMERNGVHYELFYVRDGIINTYALSFNMPLQNHISEIYFTWQSLRDEPKMQYSIKFNVSNPRAMAPPTANISETGTVPRKISVFKVSLPCTGTISAEVHVNMIITVNMVPVFNLTTLNFRRKKVCTKNTFSFPTISATENYREAMRLFLCISKTNRAG</sequence>
<name>A0AAV4ILV6_9GAST</name>
<evidence type="ECO:0000259" key="3">
    <source>
        <dbReference type="PROSITE" id="PS50814"/>
    </source>
</evidence>
<dbReference type="Pfam" id="PF02019">
    <property type="entry name" value="WIF"/>
    <property type="match status" value="1"/>
</dbReference>
<evidence type="ECO:0000256" key="2">
    <source>
        <dbReference type="ARBA" id="ARBA00023180"/>
    </source>
</evidence>
<accession>A0AAV4ILV6</accession>
<dbReference type="PROSITE" id="PS50814">
    <property type="entry name" value="WIF"/>
    <property type="match status" value="1"/>
</dbReference>
<keyword evidence="2" id="KW-0325">Glycoprotein</keyword>
<evidence type="ECO:0000313" key="5">
    <source>
        <dbReference type="Proteomes" id="UP000762676"/>
    </source>
</evidence>
<dbReference type="InterPro" id="IPR038677">
    <property type="entry name" value="WIF_sf"/>
</dbReference>
<dbReference type="GO" id="GO:0016301">
    <property type="term" value="F:kinase activity"/>
    <property type="evidence" value="ECO:0007669"/>
    <property type="project" value="UniProtKB-KW"/>
</dbReference>
<dbReference type="EMBL" id="BMAT01006365">
    <property type="protein sequence ID" value="GFS11085.1"/>
    <property type="molecule type" value="Genomic_DNA"/>
</dbReference>
<evidence type="ECO:0000256" key="1">
    <source>
        <dbReference type="ARBA" id="ARBA00022729"/>
    </source>
</evidence>
<evidence type="ECO:0000313" key="4">
    <source>
        <dbReference type="EMBL" id="GFS11085.1"/>
    </source>
</evidence>
<keyword evidence="5" id="KW-1185">Reference proteome</keyword>
<organism evidence="4 5">
    <name type="scientific">Elysia marginata</name>
    <dbReference type="NCBI Taxonomy" id="1093978"/>
    <lineage>
        <taxon>Eukaryota</taxon>
        <taxon>Metazoa</taxon>
        <taxon>Spiralia</taxon>
        <taxon>Lophotrochozoa</taxon>
        <taxon>Mollusca</taxon>
        <taxon>Gastropoda</taxon>
        <taxon>Heterobranchia</taxon>
        <taxon>Euthyneura</taxon>
        <taxon>Panpulmonata</taxon>
        <taxon>Sacoglossa</taxon>
        <taxon>Placobranchoidea</taxon>
        <taxon>Plakobranchidae</taxon>
        <taxon>Elysia</taxon>
    </lineage>
</organism>
<feature type="domain" description="WIF" evidence="3">
    <location>
        <begin position="51"/>
        <end position="182"/>
    </location>
</feature>
<dbReference type="Gene3D" id="2.60.40.2170">
    <property type="entry name" value="Wnt, WIF domain"/>
    <property type="match status" value="1"/>
</dbReference>
<gene>
    <name evidence="4" type="ORF">ElyMa_003076600</name>
</gene>
<protein>
    <submittedName>
        <fullName evidence="4">Tyrosine-protein kinase RYK</fullName>
    </submittedName>
</protein>
<dbReference type="Proteomes" id="UP000762676">
    <property type="component" value="Unassembled WGS sequence"/>
</dbReference>
<keyword evidence="4" id="KW-0808">Transferase</keyword>